<evidence type="ECO:0000313" key="1">
    <source>
        <dbReference type="EMBL" id="GIY08400.1"/>
    </source>
</evidence>
<accession>A0AAV4QG63</accession>
<gene>
    <name evidence="1" type="ORF">CEXT_135631</name>
</gene>
<comment type="caution">
    <text evidence="1">The sequence shown here is derived from an EMBL/GenBank/DDBJ whole genome shotgun (WGS) entry which is preliminary data.</text>
</comment>
<dbReference type="EMBL" id="BPLR01006240">
    <property type="protein sequence ID" value="GIY08400.1"/>
    <property type="molecule type" value="Genomic_DNA"/>
</dbReference>
<reference evidence="1 2" key="1">
    <citation type="submission" date="2021-06" db="EMBL/GenBank/DDBJ databases">
        <title>Caerostris extrusa draft genome.</title>
        <authorList>
            <person name="Kono N."/>
            <person name="Arakawa K."/>
        </authorList>
    </citation>
    <scope>NUCLEOTIDE SEQUENCE [LARGE SCALE GENOMIC DNA]</scope>
</reference>
<dbReference type="AlphaFoldDB" id="A0AAV4QG63"/>
<protein>
    <submittedName>
        <fullName evidence="1">Uncharacterized protein</fullName>
    </submittedName>
</protein>
<keyword evidence="2" id="KW-1185">Reference proteome</keyword>
<dbReference type="Proteomes" id="UP001054945">
    <property type="component" value="Unassembled WGS sequence"/>
</dbReference>
<sequence>MPFEAAVWGIHRKLHGATEIVFMQEDWQFPVERAKEAARFWFPELLKGYLTVVDEHAQKLVQFLHEETGKDAQRFKNAQKYGDCLCVKIPISLCVLDIVHENIMISRITKLCRRNSRYWEDPCSWRHIRWVDKGKKAKIIEYSEIFQRKVKTI</sequence>
<name>A0AAV4QG63_CAEEX</name>
<proteinExistence type="predicted"/>
<organism evidence="1 2">
    <name type="scientific">Caerostris extrusa</name>
    <name type="common">Bark spider</name>
    <name type="synonym">Caerostris bankana</name>
    <dbReference type="NCBI Taxonomy" id="172846"/>
    <lineage>
        <taxon>Eukaryota</taxon>
        <taxon>Metazoa</taxon>
        <taxon>Ecdysozoa</taxon>
        <taxon>Arthropoda</taxon>
        <taxon>Chelicerata</taxon>
        <taxon>Arachnida</taxon>
        <taxon>Araneae</taxon>
        <taxon>Araneomorphae</taxon>
        <taxon>Entelegynae</taxon>
        <taxon>Araneoidea</taxon>
        <taxon>Araneidae</taxon>
        <taxon>Caerostris</taxon>
    </lineage>
</organism>
<evidence type="ECO:0000313" key="2">
    <source>
        <dbReference type="Proteomes" id="UP001054945"/>
    </source>
</evidence>